<gene>
    <name evidence="2" type="ORF">PBV87_12815</name>
</gene>
<dbReference type="SUPFAM" id="SSF88659">
    <property type="entry name" value="Sigma3 and sigma4 domains of RNA polymerase sigma factors"/>
    <property type="match status" value="1"/>
</dbReference>
<organism evidence="2 3">
    <name type="scientific">Holtiella tumoricola</name>
    <dbReference type="NCBI Taxonomy" id="3018743"/>
    <lineage>
        <taxon>Bacteria</taxon>
        <taxon>Bacillati</taxon>
        <taxon>Bacillota</taxon>
        <taxon>Clostridia</taxon>
        <taxon>Lachnospirales</taxon>
        <taxon>Cellulosilyticaceae</taxon>
        <taxon>Holtiella</taxon>
    </lineage>
</organism>
<accession>A0AA42DNS3</accession>
<keyword evidence="3" id="KW-1185">Reference proteome</keyword>
<dbReference type="AlphaFoldDB" id="A0AA42DNS3"/>
<proteinExistence type="predicted"/>
<evidence type="ECO:0000313" key="3">
    <source>
        <dbReference type="Proteomes" id="UP001169242"/>
    </source>
</evidence>
<reference evidence="2" key="1">
    <citation type="journal article" date="2023" name="Int. J. Syst. Evol. Microbiol.">
        <title>&lt;i&gt;Holtiella tumoricola&lt;/i&gt; gen. nov. sp. nov., isolated from a human clinical sample.</title>
        <authorList>
            <person name="Allen-Vercoe E."/>
            <person name="Daigneault M.C."/>
            <person name="Vancuren S.J."/>
            <person name="Cochrane K."/>
            <person name="O'Neal L.L."/>
            <person name="Sankaranarayanan K."/>
            <person name="Lawson P.A."/>
        </authorList>
    </citation>
    <scope>NUCLEOTIDE SEQUENCE</scope>
    <source>
        <strain evidence="2">CC70A</strain>
    </source>
</reference>
<dbReference type="RefSeq" id="WP_053983758.1">
    <property type="nucleotide sequence ID" value="NZ_JAQIFT010000047.1"/>
</dbReference>
<evidence type="ECO:0000313" key="2">
    <source>
        <dbReference type="EMBL" id="MDA3732370.1"/>
    </source>
</evidence>
<feature type="coiled-coil region" evidence="1">
    <location>
        <begin position="81"/>
        <end position="108"/>
    </location>
</feature>
<evidence type="ECO:0000256" key="1">
    <source>
        <dbReference type="SAM" id="Coils"/>
    </source>
</evidence>
<dbReference type="EMBL" id="JAQIFT010000047">
    <property type="protein sequence ID" value="MDA3732370.1"/>
    <property type="molecule type" value="Genomic_DNA"/>
</dbReference>
<dbReference type="Gene3D" id="1.20.140.160">
    <property type="match status" value="1"/>
</dbReference>
<protein>
    <submittedName>
        <fullName evidence="2">Sigma-70 family RNA polymerase sigma factor</fullName>
    </submittedName>
</protein>
<comment type="caution">
    <text evidence="2">The sequence shown here is derived from an EMBL/GenBank/DDBJ whole genome shotgun (WGS) entry which is preliminary data.</text>
</comment>
<dbReference type="Proteomes" id="UP001169242">
    <property type="component" value="Unassembled WGS sequence"/>
</dbReference>
<keyword evidence="1" id="KW-0175">Coiled coil</keyword>
<sequence>MKGAKDNNYARVEGILYNYPKVKVEIENIKIDIEELNDVVGIKGAGNNKIKPSSATNAFNSNVENEVIDREENLPDRINDMNRLLRNKERYIRKVDNALSLLKEDERKLVELIYFKRYTLEKAGEVFDITKDGMAKRRKPVILELINIL</sequence>
<name>A0AA42DNS3_9FIRM</name>
<dbReference type="InterPro" id="IPR013324">
    <property type="entry name" value="RNA_pol_sigma_r3/r4-like"/>
</dbReference>